<feature type="compositionally biased region" description="Basic and acidic residues" evidence="1">
    <location>
        <begin position="432"/>
        <end position="456"/>
    </location>
</feature>
<name>A0A8J4ERX3_9CHLO</name>
<proteinExistence type="predicted"/>
<accession>A0A8J4ERX3</accession>
<feature type="region of interest" description="Disordered" evidence="1">
    <location>
        <begin position="733"/>
        <end position="809"/>
    </location>
</feature>
<feature type="compositionally biased region" description="Low complexity" evidence="1">
    <location>
        <begin position="779"/>
        <end position="793"/>
    </location>
</feature>
<dbReference type="Proteomes" id="UP000747399">
    <property type="component" value="Unassembled WGS sequence"/>
</dbReference>
<protein>
    <submittedName>
        <fullName evidence="2">Uncharacterized protein</fullName>
    </submittedName>
</protein>
<reference evidence="2" key="1">
    <citation type="journal article" date="2021" name="Proc. Natl. Acad. Sci. U.S.A.">
        <title>Three genomes in the algal genus Volvox reveal the fate of a haploid sex-determining region after a transition to homothallism.</title>
        <authorList>
            <person name="Yamamoto K."/>
            <person name="Hamaji T."/>
            <person name="Kawai-Toyooka H."/>
            <person name="Matsuzaki R."/>
            <person name="Takahashi F."/>
            <person name="Nishimura Y."/>
            <person name="Kawachi M."/>
            <person name="Noguchi H."/>
            <person name="Minakuchi Y."/>
            <person name="Umen J.G."/>
            <person name="Toyoda A."/>
            <person name="Nozaki H."/>
        </authorList>
    </citation>
    <scope>NUCLEOTIDE SEQUENCE</scope>
    <source>
        <strain evidence="2">NIES-3780</strain>
    </source>
</reference>
<dbReference type="InterPro" id="IPR011989">
    <property type="entry name" value="ARM-like"/>
</dbReference>
<feature type="compositionally biased region" description="Polar residues" evidence="1">
    <location>
        <begin position="319"/>
        <end position="330"/>
    </location>
</feature>
<organism evidence="2 3">
    <name type="scientific">Volvox africanus</name>
    <dbReference type="NCBI Taxonomy" id="51714"/>
    <lineage>
        <taxon>Eukaryota</taxon>
        <taxon>Viridiplantae</taxon>
        <taxon>Chlorophyta</taxon>
        <taxon>core chlorophytes</taxon>
        <taxon>Chlorophyceae</taxon>
        <taxon>CS clade</taxon>
        <taxon>Chlamydomonadales</taxon>
        <taxon>Volvocaceae</taxon>
        <taxon>Volvox</taxon>
    </lineage>
</organism>
<feature type="region of interest" description="Disordered" evidence="1">
    <location>
        <begin position="309"/>
        <end position="330"/>
    </location>
</feature>
<comment type="caution">
    <text evidence="2">The sequence shown here is derived from an EMBL/GenBank/DDBJ whole genome shotgun (WGS) entry which is preliminary data.</text>
</comment>
<feature type="region of interest" description="Disordered" evidence="1">
    <location>
        <begin position="1700"/>
        <end position="1727"/>
    </location>
</feature>
<feature type="region of interest" description="Disordered" evidence="1">
    <location>
        <begin position="1"/>
        <end position="20"/>
    </location>
</feature>
<feature type="region of interest" description="Disordered" evidence="1">
    <location>
        <begin position="1355"/>
        <end position="1390"/>
    </location>
</feature>
<evidence type="ECO:0000256" key="1">
    <source>
        <dbReference type="SAM" id="MobiDB-lite"/>
    </source>
</evidence>
<dbReference type="InterPro" id="IPR016024">
    <property type="entry name" value="ARM-type_fold"/>
</dbReference>
<keyword evidence="3" id="KW-1185">Reference proteome</keyword>
<dbReference type="SMART" id="SM00185">
    <property type="entry name" value="ARM"/>
    <property type="match status" value="4"/>
</dbReference>
<feature type="compositionally biased region" description="Basic residues" evidence="1">
    <location>
        <begin position="742"/>
        <end position="754"/>
    </location>
</feature>
<dbReference type="InterPro" id="IPR000225">
    <property type="entry name" value="Armadillo"/>
</dbReference>
<dbReference type="SUPFAM" id="SSF48371">
    <property type="entry name" value="ARM repeat"/>
    <property type="match status" value="3"/>
</dbReference>
<feature type="compositionally biased region" description="Low complexity" evidence="1">
    <location>
        <begin position="309"/>
        <end position="318"/>
    </location>
</feature>
<sequence length="1773" mass="181436">MGRRLDWLPPRPSDDNTELDVPFVQETPDVVRVLILQLARGAWSTLARLLQLACLTLDYKPLLSHEMAHAGATGVVLDILCQAPRYHPSWKALSTAGAGLLGALVRCEDDGTEAAQPQALRMLLVMLESDLTCGPARQAVATVLHCIVAQRTVHRDKLRAAGALPVLLRMLRRLDVLCDLVAVQELLWTLVYLTDEAALSLPSNGCSPGAERLQPLIAERLVPLLFLFGMPWHAQHEHLSALTTRALHVHVAGYDAGKDTLRASGVLSVLVDHVRRHSAPYIAAAAGASVAASGSRSEYAKQALGDGKTAAGAAPTTTMPSPMNRGQASTTRGSFAVGTVRPASHMDCDVHADSSALHAKGVVENGPYACGAVGALGLWTPWQRLLAVLLISGMVPGVIPKPRRRMGYCSGATMAVVVGAAHGATDSGAEGGKGRAKDFLSESRRDEGAKETAPESEKEEDPSTPSTIRSEDSAVGVRPGSGVSYAGKANSMAVAPGCNFSSEIQPVEANPQTYDGVEAMARISGGSAAAARVSEQAEEEEEDDVFGSNVSELTVASPSGGSLLEVATAGHGDGRDSQHGSSGTDAAATAVADGARMVCYGLMLPLLLDAGEAAAGGAGAAAASVGGALLRRRLCPLRESLATLKTLLCDCEANQVAVSEQGLAALLVQLVAHGDMGLAWQAAEAAVFLSGRATGAALVAARAVEEMAYFIEESAEMLHSLTLRKQIQVQNSTLGHGDHHHQENHRHNNNHHTRAVGAGGQHAAQHPQRNGQNSKTPFGAGSSAGGAAAAPPALNDVHVRPNRTSTAQSCSARPQRVYLVGRVPLDFTTSSSCFYGSHDAMSYCDYCSPSAALKVLLRLMAATQTSNSLMPTTPPEAEAEAEAEAAAAAVAQEDAVCRRFAAAGGMYGVLLLLHHEAAGVHHSKLAASLLTLLDLLLVRAPGAQDELRMAGGLGVLTTLLGSLMRPGVMDVFQLRVATCHTLRLALQGNAANKLAAREHGLLPLLVSLLAGLTQQRKARSSEVVVDDSGPLTSAVLEALAAATQDSPGTQATLVGLGILYPLSDLLRDEKLDTEVRTVAARTLTAVVNKYQAGQAGALVLGVVPPAVAWLEHCCMAASGAVGTSRGGGGGAGTAPSVVLQMVAAAAALTALLGALLHGDNSYAKSAVVSAGALGVLLQLLRDPALAAAAPAAAAGGGSAGRSADGGVTGQAAAVLAKLVDGDTDLQNELVAQGGLTAAADIVRDGGAAAPQALTLLSAMLRSNTFVKNTARHAGVPATLVAVVRRCGLMQSANAAAAASALAELAVGNHANQEAVAVQGGLEVAVDLLRDTFAALPLKILTGGGAIPAATAATAAESNGGKGRAEEQTSGTLGGSVRHGAGPPDGAGRTYTSMPYTAAEAAEDVTVAASLSRLLCALLGLVCACVELNGGNKAYIRELGGVTLLGELLLVMAEALTAQARLSWPPYNSPVTQDTRQGKHGPAQGDGQLQGRAALPPPLLPDPVEAARLRDAAAASRTAVSPAVAAACSALVAVTRESSANLARLEEHPGLSVALFKLLVATDAPTSLAAALAIEWLVIRGRTILDAPSREAFELHLVDVLSLALYVPYAPVPLTFPSSPKSDAAAAGSGSGVVSGFPGAWQQQQQQQQPWYAVVRALMPPNGLVAVAVRDAATVLAAVADTADTLDVQRRQQPSVQQQQQAIKGAAGGKSSLTTTSRGSLPPLETAPIDPVALDHKTGLMVSNLLAGTSSSAGASGSGSATGPGSQAWWAELA</sequence>
<evidence type="ECO:0000313" key="2">
    <source>
        <dbReference type="EMBL" id="GIL45297.1"/>
    </source>
</evidence>
<dbReference type="Gene3D" id="1.25.10.10">
    <property type="entry name" value="Leucine-rich Repeat Variant"/>
    <property type="match status" value="3"/>
</dbReference>
<gene>
    <name evidence="2" type="ORF">Vafri_2465</name>
</gene>
<feature type="non-terminal residue" evidence="2">
    <location>
        <position position="1"/>
    </location>
</feature>
<dbReference type="EMBL" id="BNCO01000003">
    <property type="protein sequence ID" value="GIL45297.1"/>
    <property type="molecule type" value="Genomic_DNA"/>
</dbReference>
<feature type="region of interest" description="Disordered" evidence="1">
    <location>
        <begin position="1464"/>
        <end position="1494"/>
    </location>
</feature>
<feature type="region of interest" description="Disordered" evidence="1">
    <location>
        <begin position="424"/>
        <end position="481"/>
    </location>
</feature>
<evidence type="ECO:0000313" key="3">
    <source>
        <dbReference type="Proteomes" id="UP000747399"/>
    </source>
</evidence>
<feature type="compositionally biased region" description="Polar residues" evidence="1">
    <location>
        <begin position="767"/>
        <end position="776"/>
    </location>
</feature>